<keyword evidence="3" id="KW-0234">DNA repair</keyword>
<dbReference type="GO" id="GO:0009380">
    <property type="term" value="C:excinuclease repair complex"/>
    <property type="evidence" value="ECO:0007669"/>
    <property type="project" value="TreeGrafter"/>
</dbReference>
<evidence type="ECO:0000256" key="4">
    <source>
        <dbReference type="ARBA" id="ARBA00023236"/>
    </source>
</evidence>
<dbReference type="Gene3D" id="3.30.420.340">
    <property type="entry name" value="UvrC, RNAse H endonuclease domain"/>
    <property type="match status" value="1"/>
</dbReference>
<protein>
    <recommendedName>
        <fullName evidence="7">Excinuclease ABC subunit C</fullName>
    </recommendedName>
</protein>
<evidence type="ECO:0000256" key="3">
    <source>
        <dbReference type="ARBA" id="ARBA00023204"/>
    </source>
</evidence>
<dbReference type="GO" id="GO:0004518">
    <property type="term" value="F:nuclease activity"/>
    <property type="evidence" value="ECO:0007669"/>
    <property type="project" value="UniProtKB-KW"/>
</dbReference>
<proteinExistence type="predicted"/>
<accession>A0A0S7YDS3</accession>
<evidence type="ECO:0000313" key="5">
    <source>
        <dbReference type="EMBL" id="KPJ72878.1"/>
    </source>
</evidence>
<gene>
    <name evidence="5" type="ORF">AMJ52_04730</name>
</gene>
<dbReference type="PANTHER" id="PTHR30562:SF10">
    <property type="entry name" value="EXCINUCLEASE CHO"/>
    <property type="match status" value="1"/>
</dbReference>
<reference evidence="5 6" key="1">
    <citation type="journal article" date="2015" name="Microbiome">
        <title>Genomic resolution of linkages in carbon, nitrogen, and sulfur cycling among widespread estuary sediment bacteria.</title>
        <authorList>
            <person name="Baker B.J."/>
            <person name="Lazar C.S."/>
            <person name="Teske A.P."/>
            <person name="Dick G.J."/>
        </authorList>
    </citation>
    <scope>NUCLEOTIDE SEQUENCE [LARGE SCALE GENOMIC DNA]</scope>
    <source>
        <strain evidence="5">DG_78</strain>
    </source>
</reference>
<comment type="caution">
    <text evidence="5">The sequence shown here is derived from an EMBL/GenBank/DDBJ whole genome shotgun (WGS) entry which is preliminary data.</text>
</comment>
<dbReference type="AlphaFoldDB" id="A0A0S7YDS3"/>
<evidence type="ECO:0000313" key="6">
    <source>
        <dbReference type="Proteomes" id="UP000051012"/>
    </source>
</evidence>
<dbReference type="GO" id="GO:0006281">
    <property type="term" value="P:DNA repair"/>
    <property type="evidence" value="ECO:0007669"/>
    <property type="project" value="UniProtKB-KW"/>
</dbReference>
<keyword evidence="2" id="KW-0267">Excision nuclease</keyword>
<feature type="non-terminal residue" evidence="5">
    <location>
        <position position="1"/>
    </location>
</feature>
<evidence type="ECO:0000256" key="1">
    <source>
        <dbReference type="ARBA" id="ARBA00022763"/>
    </source>
</evidence>
<keyword evidence="4" id="KW-0742">SOS response</keyword>
<dbReference type="SUPFAM" id="SSF47781">
    <property type="entry name" value="RuvA domain 2-like"/>
    <property type="match status" value="1"/>
</dbReference>
<evidence type="ECO:0008006" key="7">
    <source>
        <dbReference type="Google" id="ProtNLM"/>
    </source>
</evidence>
<dbReference type="InterPro" id="IPR050066">
    <property type="entry name" value="UvrABC_protein_C"/>
</dbReference>
<dbReference type="Gene3D" id="1.10.150.20">
    <property type="entry name" value="5' to 3' exonuclease, C-terminal subdomain"/>
    <property type="match status" value="1"/>
</dbReference>
<dbReference type="EMBL" id="LJNI01000050">
    <property type="protein sequence ID" value="KPJ72878.1"/>
    <property type="molecule type" value="Genomic_DNA"/>
</dbReference>
<dbReference type="PATRIC" id="fig|1703772.3.peg.1540"/>
<evidence type="ECO:0000256" key="2">
    <source>
        <dbReference type="ARBA" id="ARBA00022881"/>
    </source>
</evidence>
<name>A0A0S7YDS3_UNCT6</name>
<dbReference type="Pfam" id="PF14520">
    <property type="entry name" value="HHH_5"/>
    <property type="match status" value="1"/>
</dbReference>
<dbReference type="GO" id="GO:0009432">
    <property type="term" value="P:SOS response"/>
    <property type="evidence" value="ECO:0007669"/>
    <property type="project" value="UniProtKB-KW"/>
</dbReference>
<dbReference type="PANTHER" id="PTHR30562">
    <property type="entry name" value="UVRC/OXIDOREDUCTASE"/>
    <property type="match status" value="1"/>
</dbReference>
<keyword evidence="1" id="KW-0227">DNA damage</keyword>
<dbReference type="InterPro" id="IPR038476">
    <property type="entry name" value="UvrC_RNase_H_dom_sf"/>
</dbReference>
<dbReference type="InterPro" id="IPR010994">
    <property type="entry name" value="RuvA_2-like"/>
</dbReference>
<dbReference type="Proteomes" id="UP000051012">
    <property type="component" value="Unassembled WGS sequence"/>
</dbReference>
<organism evidence="5 6">
    <name type="scientific">candidate division TA06 bacterium DG_78</name>
    <dbReference type="NCBI Taxonomy" id="1703772"/>
    <lineage>
        <taxon>Bacteria</taxon>
        <taxon>Bacteria division TA06</taxon>
    </lineage>
</organism>
<sequence length="105" mass="11686">RSDQLYGTDGSVVSIPLASRGFVLLKKLRDEAHRFAIGYHRTVRAKKITVSVLDSIVSIGKKRKLMLLKYFGSLGALKKASEEEITKVQGIGKKVARIIYESLHT</sequence>